<dbReference type="EMBL" id="JAADYS010001924">
    <property type="protein sequence ID" value="KAF4460514.1"/>
    <property type="molecule type" value="Genomic_DNA"/>
</dbReference>
<dbReference type="Pfam" id="PF06985">
    <property type="entry name" value="HET"/>
    <property type="match status" value="1"/>
</dbReference>
<feature type="region of interest" description="Disordered" evidence="1">
    <location>
        <begin position="1"/>
        <end position="30"/>
    </location>
</feature>
<evidence type="ECO:0000313" key="3">
    <source>
        <dbReference type="EMBL" id="KAF4460514.1"/>
    </source>
</evidence>
<keyword evidence="4" id="KW-1185">Reference proteome</keyword>
<sequence>MVLQHDASPDAAANATPVIPQSSPPSTPPSCTVCHDFQPLQSNPKVSWIDKWFNRYDIRIESLKDDCHRCILLRAIYERLLFFLVADYEGFDPTNWGQGDNKGIWLTPELDGTVVARYHWIETTEDGKEKHDSMFFRGINIRPADQSGEDGHDRCIRKEKTPLPTRVVRIDPRDDSLRLHEPQPDETGAYIALSHCWGSPDRRPIRTTKDTVSQMEESIPSSSLSAVFQDAVWLCQQLEVYDIWIDSLCIIQDDGLDWEIESARMAQYYSNAELTISAESSPDGTVPFLKEIHERWQPMVYSGLDESDCPCSYVVQEHHWDHAVEDHSSIYQKDGYQLLPTRAWTMQEWILSSRIVHFTPSDLIWGCNAVTKSYDTFRNLQSQGDLREAFYLFTQLPDLKENFAGASKFWGMLLTKYTGRGITFDSDRLPAFSGIAPYFAPCFPGRYLAGIWEAHMPYGLCWRRKMPVNTPARHTASPKWTAPTWSWASMPATVSLDCPQLSGFKELVEPFRPTILEISCDVSEEAPYGRVDNGYIRMEAPLFEVQITCYKTKAVEPHNLLFRLSFGPEIGEIKTSRLKFVEDCLLAVEEGNAVRATQDYQVNYRQDPSSFEGTAWVLWLDGNKEKQMSGIVLGLDKASKGYQRIGFDVDHFAF</sequence>
<accession>A0A8H4P2W2</accession>
<comment type="caution">
    <text evidence="3">The sequence shown here is derived from an EMBL/GenBank/DDBJ whole genome shotgun (WGS) entry which is preliminary data.</text>
</comment>
<reference evidence="3 4" key="1">
    <citation type="submission" date="2020-01" db="EMBL/GenBank/DDBJ databases">
        <title>Identification and distribution of gene clusters putatively required for synthesis of sphingolipid metabolism inhibitors in phylogenetically diverse species of the filamentous fungus Fusarium.</title>
        <authorList>
            <person name="Kim H.-S."/>
            <person name="Busman M."/>
            <person name="Brown D.W."/>
            <person name="Divon H."/>
            <person name="Uhlig S."/>
            <person name="Proctor R.H."/>
        </authorList>
    </citation>
    <scope>NUCLEOTIDE SEQUENCE [LARGE SCALE GENOMIC DNA]</scope>
    <source>
        <strain evidence="3 4">NRRL 20459</strain>
    </source>
</reference>
<gene>
    <name evidence="3" type="ORF">FALBO_12702</name>
</gene>
<dbReference type="OrthoDB" id="3486565at2759"/>
<evidence type="ECO:0000313" key="4">
    <source>
        <dbReference type="Proteomes" id="UP000554235"/>
    </source>
</evidence>
<dbReference type="PANTHER" id="PTHR33112">
    <property type="entry name" value="DOMAIN PROTEIN, PUTATIVE-RELATED"/>
    <property type="match status" value="1"/>
</dbReference>
<organism evidence="3 4">
    <name type="scientific">Fusarium albosuccineum</name>
    <dbReference type="NCBI Taxonomy" id="1237068"/>
    <lineage>
        <taxon>Eukaryota</taxon>
        <taxon>Fungi</taxon>
        <taxon>Dikarya</taxon>
        <taxon>Ascomycota</taxon>
        <taxon>Pezizomycotina</taxon>
        <taxon>Sordariomycetes</taxon>
        <taxon>Hypocreomycetidae</taxon>
        <taxon>Hypocreales</taxon>
        <taxon>Nectriaceae</taxon>
        <taxon>Fusarium</taxon>
        <taxon>Fusarium decemcellulare species complex</taxon>
    </lineage>
</organism>
<dbReference type="PANTHER" id="PTHR33112:SF16">
    <property type="entry name" value="HETEROKARYON INCOMPATIBILITY DOMAIN-CONTAINING PROTEIN"/>
    <property type="match status" value="1"/>
</dbReference>
<feature type="domain" description="Heterokaryon incompatibility" evidence="2">
    <location>
        <begin position="190"/>
        <end position="348"/>
    </location>
</feature>
<dbReference type="Proteomes" id="UP000554235">
    <property type="component" value="Unassembled WGS sequence"/>
</dbReference>
<evidence type="ECO:0000256" key="1">
    <source>
        <dbReference type="SAM" id="MobiDB-lite"/>
    </source>
</evidence>
<dbReference type="InterPro" id="IPR010730">
    <property type="entry name" value="HET"/>
</dbReference>
<name>A0A8H4P2W2_9HYPO</name>
<proteinExistence type="predicted"/>
<protein>
    <submittedName>
        <fullName evidence="3">HET-domain-containing</fullName>
    </submittedName>
</protein>
<dbReference type="AlphaFoldDB" id="A0A8H4P2W2"/>
<evidence type="ECO:0000259" key="2">
    <source>
        <dbReference type="Pfam" id="PF06985"/>
    </source>
</evidence>